<sequence length="469" mass="52487">MLALSSLTLSSSSPLMLLPPLPLGSHCTSTTSSSRDPSCCFTSSNGRHHVCSCCHHPSLRYYDDSDAPRWSNNMNPQYCKKKKEKRNVMHPMAAASALPPKESNPKVLKIAREKFTKEISFHSRDTDVSLAKALLLVAVEDEAFMAFNREMDTHSILNERKGSSLPFRSHSEFDDVEGISLAGKSMSGWLDELDTITKEVEAELVTRDIGCHLVEIVEAVNVVLFELRGFKRFPVLLHSKFSYLHTVLDSGCGSAIMLSIIYIEICHRLGVSIMGSRVGEDFLIWPQTENLKEIFKASSGHSWFSVVNGGCVKDPRSKAFELNSSSLLDLDIATNRDIIGIALANLIRLHWKRASRMNHGLMLTTPLRPIDSGGSKVPLLRPLELRLALMASERLLLLQPHNWTLRRDHGMLLYYSRRYAEAVQELSICMAFAPVEEAEVMEPFVEKLHLLRLESSWKSLDQAGSLAVP</sequence>
<dbReference type="Pfam" id="PF13371">
    <property type="entry name" value="TPR_9"/>
    <property type="match status" value="1"/>
</dbReference>
<dbReference type="PANTHER" id="PTHR31350">
    <property type="entry name" value="SI:DKEY-261L7.2"/>
    <property type="match status" value="1"/>
</dbReference>
<reference evidence="2" key="2">
    <citation type="submission" date="2023-04" db="EMBL/GenBank/DDBJ databases">
        <authorList>
            <person name="Bruccoleri R.E."/>
            <person name="Oakeley E.J."/>
            <person name="Faust A.-M."/>
            <person name="Dessus-Babus S."/>
            <person name="Altorfer M."/>
            <person name="Burckhardt D."/>
            <person name="Oertli M."/>
            <person name="Naumann U."/>
            <person name="Petersen F."/>
            <person name="Wong J."/>
        </authorList>
    </citation>
    <scope>NUCLEOTIDE SEQUENCE</scope>
    <source>
        <strain evidence="2">GSM-AAB239-AS_SAM_17_03QT</strain>
        <tissue evidence="2">Leaf</tissue>
    </source>
</reference>
<feature type="domain" description="Protein SirB1 N-terminal" evidence="1">
    <location>
        <begin position="189"/>
        <end position="341"/>
    </location>
</feature>
<organism evidence="2 3">
    <name type="scientific">Iris pallida</name>
    <name type="common">Sweet iris</name>
    <dbReference type="NCBI Taxonomy" id="29817"/>
    <lineage>
        <taxon>Eukaryota</taxon>
        <taxon>Viridiplantae</taxon>
        <taxon>Streptophyta</taxon>
        <taxon>Embryophyta</taxon>
        <taxon>Tracheophyta</taxon>
        <taxon>Spermatophyta</taxon>
        <taxon>Magnoliopsida</taxon>
        <taxon>Liliopsida</taxon>
        <taxon>Asparagales</taxon>
        <taxon>Iridaceae</taxon>
        <taxon>Iridoideae</taxon>
        <taxon>Irideae</taxon>
        <taxon>Iris</taxon>
    </lineage>
</organism>
<keyword evidence="3" id="KW-1185">Reference proteome</keyword>
<evidence type="ECO:0000259" key="1">
    <source>
        <dbReference type="Pfam" id="PF13369"/>
    </source>
</evidence>
<evidence type="ECO:0000313" key="2">
    <source>
        <dbReference type="EMBL" id="KAJ6845895.1"/>
    </source>
</evidence>
<protein>
    <recommendedName>
        <fullName evidence="1">Protein SirB1 N-terminal domain-containing protein</fullName>
    </recommendedName>
</protein>
<dbReference type="AlphaFoldDB" id="A0AAX6I0B5"/>
<accession>A0AAX6I0B5</accession>
<reference evidence="2" key="1">
    <citation type="journal article" date="2023" name="GigaByte">
        <title>Genome assembly of the bearded iris, Iris pallida Lam.</title>
        <authorList>
            <person name="Bruccoleri R.E."/>
            <person name="Oakeley E.J."/>
            <person name="Faust A.M.E."/>
            <person name="Altorfer M."/>
            <person name="Dessus-Babus S."/>
            <person name="Burckhardt D."/>
            <person name="Oertli M."/>
            <person name="Naumann U."/>
            <person name="Petersen F."/>
            <person name="Wong J."/>
        </authorList>
    </citation>
    <scope>NUCLEOTIDE SEQUENCE</scope>
    <source>
        <strain evidence="2">GSM-AAB239-AS_SAM_17_03QT</strain>
    </source>
</reference>
<dbReference type="Pfam" id="PF13369">
    <property type="entry name" value="Transglut_core2"/>
    <property type="match status" value="1"/>
</dbReference>
<dbReference type="InterPro" id="IPR032698">
    <property type="entry name" value="SirB1_N"/>
</dbReference>
<dbReference type="Proteomes" id="UP001140949">
    <property type="component" value="Unassembled WGS sequence"/>
</dbReference>
<dbReference type="EMBL" id="JANAVB010005600">
    <property type="protein sequence ID" value="KAJ6845895.1"/>
    <property type="molecule type" value="Genomic_DNA"/>
</dbReference>
<name>A0AAX6I0B5_IRIPA</name>
<gene>
    <name evidence="2" type="ORF">M6B38_279775</name>
</gene>
<evidence type="ECO:0000313" key="3">
    <source>
        <dbReference type="Proteomes" id="UP001140949"/>
    </source>
</evidence>
<proteinExistence type="predicted"/>
<comment type="caution">
    <text evidence="2">The sequence shown here is derived from an EMBL/GenBank/DDBJ whole genome shotgun (WGS) entry which is preliminary data.</text>
</comment>
<dbReference type="PANTHER" id="PTHR31350:SF30">
    <property type="entry name" value="TRANSGLUTAMINASE FAMILY PROTEIN"/>
    <property type="match status" value="1"/>
</dbReference>